<sequence length="161" mass="18304">MTQAGYWDTRKIKELPNILWEDEKVEKLVQGYYAGATGILVATNKRLVFVDKGLIYGLKVEDFPYDKISSIQYKTGMLLGELTIYASGNRADIKNVEKKLVRNFAEFVRAKTTENKEKNTVKSEEPVPDIADQIKKLADLKEQGILTEEEFSAKKKKILGI</sequence>
<keyword evidence="4" id="KW-1185">Reference proteome</keyword>
<evidence type="ECO:0000313" key="4">
    <source>
        <dbReference type="Proteomes" id="UP000323733"/>
    </source>
</evidence>
<dbReference type="AlphaFoldDB" id="A0A1I7ADJ7"/>
<dbReference type="EMBL" id="FPAO01000008">
    <property type="protein sequence ID" value="SFT73042.1"/>
    <property type="molecule type" value="Genomic_DNA"/>
</dbReference>
<dbReference type="InterPro" id="IPR037063">
    <property type="entry name" value="PHb_sf"/>
</dbReference>
<dbReference type="Proteomes" id="UP000323733">
    <property type="component" value="Unassembled WGS sequence"/>
</dbReference>
<dbReference type="Pfam" id="PF09851">
    <property type="entry name" value="SHOCT"/>
    <property type="match status" value="1"/>
</dbReference>
<gene>
    <name evidence="3" type="ORF">SAMN02910340_02063</name>
</gene>
<dbReference type="Pfam" id="PF14470">
    <property type="entry name" value="bPH_3"/>
    <property type="match status" value="1"/>
</dbReference>
<reference evidence="3 4" key="1">
    <citation type="submission" date="2016-10" db="EMBL/GenBank/DDBJ databases">
        <authorList>
            <person name="Varghese N."/>
            <person name="Submissions S."/>
        </authorList>
    </citation>
    <scope>NUCLEOTIDE SEQUENCE [LARGE SCALE GENOMIC DNA]</scope>
    <source>
        <strain evidence="3 4">DSM 11855</strain>
    </source>
</reference>
<feature type="domain" description="SHOCT" evidence="1">
    <location>
        <begin position="132"/>
        <end position="159"/>
    </location>
</feature>
<dbReference type="InterPro" id="IPR018649">
    <property type="entry name" value="SHOCT"/>
</dbReference>
<dbReference type="RefSeq" id="WP_220445933.1">
    <property type="nucleotide sequence ID" value="NZ_FPAO01000008.1"/>
</dbReference>
<feature type="domain" description="YokE-like PH" evidence="2">
    <location>
        <begin position="21"/>
        <end position="109"/>
    </location>
</feature>
<evidence type="ECO:0000259" key="1">
    <source>
        <dbReference type="Pfam" id="PF09851"/>
    </source>
</evidence>
<accession>A0A1I7ADJ7</accession>
<name>A0A1I7ADJ7_METTE</name>
<evidence type="ECO:0000313" key="3">
    <source>
        <dbReference type="EMBL" id="SFT73042.1"/>
    </source>
</evidence>
<dbReference type="SUPFAM" id="SSF50729">
    <property type="entry name" value="PH domain-like"/>
    <property type="match status" value="1"/>
</dbReference>
<dbReference type="Gene3D" id="2.30.29.50">
    <property type="entry name" value="Bacterial Pleckstrin homology domain"/>
    <property type="match status" value="1"/>
</dbReference>
<protein>
    <submittedName>
        <fullName evidence="3">Short C-terminal domain-containing protein</fullName>
    </submittedName>
</protein>
<dbReference type="InterPro" id="IPR039519">
    <property type="entry name" value="YokE-like_PH"/>
</dbReference>
<proteinExistence type="predicted"/>
<organism evidence="3 4">
    <name type="scientific">Methanosarcina thermophila</name>
    <dbReference type="NCBI Taxonomy" id="2210"/>
    <lineage>
        <taxon>Archaea</taxon>
        <taxon>Methanobacteriati</taxon>
        <taxon>Methanobacteriota</taxon>
        <taxon>Stenosarchaea group</taxon>
        <taxon>Methanomicrobia</taxon>
        <taxon>Methanosarcinales</taxon>
        <taxon>Methanosarcinaceae</taxon>
        <taxon>Methanosarcina</taxon>
    </lineage>
</organism>
<evidence type="ECO:0000259" key="2">
    <source>
        <dbReference type="Pfam" id="PF14470"/>
    </source>
</evidence>